<protein>
    <submittedName>
        <fullName evidence="1">Uncharacterized protein</fullName>
    </submittedName>
</protein>
<organism evidence="1">
    <name type="scientific">Trypanosoma vivax (strain Y486)</name>
    <dbReference type="NCBI Taxonomy" id="1055687"/>
    <lineage>
        <taxon>Eukaryota</taxon>
        <taxon>Discoba</taxon>
        <taxon>Euglenozoa</taxon>
        <taxon>Kinetoplastea</taxon>
        <taxon>Metakinetoplastina</taxon>
        <taxon>Trypanosomatida</taxon>
        <taxon>Trypanosomatidae</taxon>
        <taxon>Trypanosoma</taxon>
        <taxon>Duttonella</taxon>
    </lineage>
</organism>
<name>G0UBY2_TRYVY</name>
<accession>G0UBY2</accession>
<dbReference type="EMBL" id="HE573027">
    <property type="protein sequence ID" value="CCC53330.1"/>
    <property type="molecule type" value="Genomic_DNA"/>
</dbReference>
<proteinExistence type="predicted"/>
<gene>
    <name evidence="1" type="ORF">TVY486_1108140</name>
</gene>
<evidence type="ECO:0000313" key="1">
    <source>
        <dbReference type="EMBL" id="CCC53330.1"/>
    </source>
</evidence>
<reference evidence="1" key="1">
    <citation type="journal article" date="2012" name="Proc. Natl. Acad. Sci. U.S.A.">
        <title>Antigenic diversity is generated by distinct evolutionary mechanisms in African trypanosome species.</title>
        <authorList>
            <person name="Jackson A.P."/>
            <person name="Berry A."/>
            <person name="Aslett M."/>
            <person name="Allison H.C."/>
            <person name="Burton P."/>
            <person name="Vavrova-Anderson J."/>
            <person name="Brown R."/>
            <person name="Browne H."/>
            <person name="Corton N."/>
            <person name="Hauser H."/>
            <person name="Gamble J."/>
            <person name="Gilderthorp R."/>
            <person name="Marcello L."/>
            <person name="McQuillan J."/>
            <person name="Otto T.D."/>
            <person name="Quail M.A."/>
            <person name="Sanders M.J."/>
            <person name="van Tonder A."/>
            <person name="Ginger M.L."/>
            <person name="Field M.C."/>
            <person name="Barry J.D."/>
            <person name="Hertz-Fowler C."/>
            <person name="Berriman M."/>
        </authorList>
    </citation>
    <scope>NUCLEOTIDE SEQUENCE</scope>
    <source>
        <strain evidence="1">Y486</strain>
    </source>
</reference>
<sequence>MNQPQNLPYGKRIKTGANRMLQKEVVSVHRLFVVVVAVGTEQRVHIPISTVMTSLISRMQEKRKRKVGRGTKQQRKQFFFFLKKKSRELHHNPFITSPFSFRVCFLYFFF</sequence>
<dbReference type="AlphaFoldDB" id="G0UBY2"/>